<dbReference type="GO" id="GO:0003993">
    <property type="term" value="F:acid phosphatase activity"/>
    <property type="evidence" value="ECO:0007669"/>
    <property type="project" value="TreeGrafter"/>
</dbReference>
<dbReference type="PANTHER" id="PTHR20963:SF14">
    <property type="entry name" value="ACID PHOSPHATASE, PUTATIVE-RELATED"/>
    <property type="match status" value="1"/>
</dbReference>
<dbReference type="InterPro" id="IPR016274">
    <property type="entry name" value="Histidine_acid_Pase_euk"/>
</dbReference>
<dbReference type="PANTHER" id="PTHR20963">
    <property type="entry name" value="MULTIPLE INOSITOL POLYPHOSPHATE PHOSPHATASE-RELATED"/>
    <property type="match status" value="1"/>
</dbReference>
<feature type="disulfide bond" evidence="3">
    <location>
        <begin position="243"/>
        <end position="256"/>
    </location>
</feature>
<dbReference type="OrthoDB" id="6509975at2759"/>
<evidence type="ECO:0000313" key="6">
    <source>
        <dbReference type="Proteomes" id="UP000469558"/>
    </source>
</evidence>
<feature type="signal peptide" evidence="4">
    <location>
        <begin position="1"/>
        <end position="20"/>
    </location>
</feature>
<organism evidence="5 6">
    <name type="scientific">Lachnellula suecica</name>
    <dbReference type="NCBI Taxonomy" id="602035"/>
    <lineage>
        <taxon>Eukaryota</taxon>
        <taxon>Fungi</taxon>
        <taxon>Dikarya</taxon>
        <taxon>Ascomycota</taxon>
        <taxon>Pezizomycotina</taxon>
        <taxon>Leotiomycetes</taxon>
        <taxon>Helotiales</taxon>
        <taxon>Lachnaceae</taxon>
        <taxon>Lachnellula</taxon>
    </lineage>
</organism>
<evidence type="ECO:0000313" key="5">
    <source>
        <dbReference type="EMBL" id="TVY73238.1"/>
    </source>
</evidence>
<name>A0A8T9BZC4_9HELO</name>
<dbReference type="Gene3D" id="3.40.50.1240">
    <property type="entry name" value="Phosphoglycerate mutase-like"/>
    <property type="match status" value="1"/>
</dbReference>
<comment type="caution">
    <text evidence="5">The sequence shown here is derived from an EMBL/GenBank/DDBJ whole genome shotgun (WGS) entry which is preliminary data.</text>
</comment>
<feature type="disulfide bond" evidence="3">
    <location>
        <begin position="56"/>
        <end position="384"/>
    </location>
</feature>
<dbReference type="GO" id="GO:0009277">
    <property type="term" value="C:fungal-type cell wall"/>
    <property type="evidence" value="ECO:0007669"/>
    <property type="project" value="TreeGrafter"/>
</dbReference>
<dbReference type="InterPro" id="IPR029033">
    <property type="entry name" value="His_PPase_superfam"/>
</dbReference>
<dbReference type="Proteomes" id="UP000469558">
    <property type="component" value="Unassembled WGS sequence"/>
</dbReference>
<dbReference type="PIRSF" id="PIRSF000894">
    <property type="entry name" value="Acid_phosphatase"/>
    <property type="match status" value="1"/>
</dbReference>
<dbReference type="AlphaFoldDB" id="A0A8T9BZC4"/>
<proteinExistence type="predicted"/>
<evidence type="ECO:0000256" key="3">
    <source>
        <dbReference type="PIRSR" id="PIRSR000894-2"/>
    </source>
</evidence>
<dbReference type="EMBL" id="QGMK01001141">
    <property type="protein sequence ID" value="TVY73238.1"/>
    <property type="molecule type" value="Genomic_DNA"/>
</dbReference>
<dbReference type="CDD" id="cd07061">
    <property type="entry name" value="HP_HAP_like"/>
    <property type="match status" value="1"/>
</dbReference>
<keyword evidence="4" id="KW-0732">Signal</keyword>
<keyword evidence="1" id="KW-0378">Hydrolase</keyword>
<feature type="chain" id="PRO_5035783477" evidence="4">
    <location>
        <begin position="21"/>
        <end position="456"/>
    </location>
</feature>
<reference evidence="5 6" key="1">
    <citation type="submission" date="2018-05" db="EMBL/GenBank/DDBJ databases">
        <title>Genome sequencing and assembly of the regulated plant pathogen Lachnellula willkommii and related sister species for the development of diagnostic species identification markers.</title>
        <authorList>
            <person name="Giroux E."/>
            <person name="Bilodeau G."/>
        </authorList>
    </citation>
    <scope>NUCLEOTIDE SEQUENCE [LARGE SCALE GENOMIC DNA]</scope>
    <source>
        <strain evidence="5 6">CBS 268.59</strain>
    </source>
</reference>
<sequence>MYSKALPLLSVALCATGALSHTPNSYSFDPLKHLAGVAPPFDPQDPDLDPTPPQGCNVTRAAYLVRHAAIYANDFDYESYIEGFVGKLSNTTVNWTTVPVLSFLATWQNPITDAEMEMLTRAGKLEATKLGVDVAQRYQSLRTPEKIWTSTAERTVKSAKSFSAGIADDDSDIQIVEVSEGEEEGANSLTPYEGCPAYSSSAGSKQATSFLDIYTKPAIARFNTAAPAFNFTANDIYAISLLCGYETVIRGSSPFCSLDVLSPNEWLGFEYTNDIMYHYNTGFGSPVSGAIGFPWVNATFNSLMASQNNMSNATTDQDLYISFTHRELPPTVLVALDLFNNTAFSGANNINGTMPTDTINHRRAWKSSNILSFLTNIAIEKMSCDSFGFDAGTYYRVLVNDAPQSLNGCSNGPGESCKDSDMTTWLNTRAQVVGEYDATCMPDYSNSTNVLGIYEY</sequence>
<protein>
    <submittedName>
        <fullName evidence="5">Acid phosphatase PHO1</fullName>
    </submittedName>
</protein>
<dbReference type="FunFam" id="3.40.50.1240:FF:000065">
    <property type="entry name" value="Similar to histidine acid phosphatase"/>
    <property type="match status" value="1"/>
</dbReference>
<accession>A0A8T9BZC4</accession>
<dbReference type="Pfam" id="PF00328">
    <property type="entry name" value="His_Phos_2"/>
    <property type="match status" value="1"/>
</dbReference>
<dbReference type="SUPFAM" id="SSF53254">
    <property type="entry name" value="Phosphoglycerate mutase-like"/>
    <property type="match status" value="1"/>
</dbReference>
<dbReference type="InterPro" id="IPR000560">
    <property type="entry name" value="His_Pase_clade-2"/>
</dbReference>
<evidence type="ECO:0000256" key="4">
    <source>
        <dbReference type="SAM" id="SignalP"/>
    </source>
</evidence>
<evidence type="ECO:0000256" key="2">
    <source>
        <dbReference type="ARBA" id="ARBA00023180"/>
    </source>
</evidence>
<evidence type="ECO:0000256" key="1">
    <source>
        <dbReference type="ARBA" id="ARBA00022801"/>
    </source>
</evidence>
<feature type="disulfide bond" evidence="3">
    <location>
        <begin position="409"/>
        <end position="417"/>
    </location>
</feature>
<keyword evidence="3" id="KW-1015">Disulfide bond</keyword>
<gene>
    <name evidence="5" type="primary">PHO1_1</name>
    <name evidence="5" type="ORF">LSUE1_G006722</name>
</gene>
<keyword evidence="6" id="KW-1185">Reference proteome</keyword>
<keyword evidence="2" id="KW-0325">Glycoprotein</keyword>